<gene>
    <name evidence="1" type="ordered locus">Plabr_3109</name>
</gene>
<protein>
    <submittedName>
        <fullName evidence="1">Uncharacterized protein</fullName>
    </submittedName>
</protein>
<accession>F0SI23</accession>
<dbReference type="EMBL" id="CP002546">
    <property type="protein sequence ID" value="ADY60706.1"/>
    <property type="molecule type" value="Genomic_DNA"/>
</dbReference>
<dbReference type="AlphaFoldDB" id="F0SI23"/>
<evidence type="ECO:0000313" key="1">
    <source>
        <dbReference type="EMBL" id="ADY60706.1"/>
    </source>
</evidence>
<dbReference type="KEGG" id="pbs:Plabr_3109"/>
<sequence length="49" mass="5823">MYQLLFIVEEGGPFAESLQKDQVVRNCWPFDNNQQVHQQTHFRVVRSTT</sequence>
<evidence type="ECO:0000313" key="2">
    <source>
        <dbReference type="Proteomes" id="UP000006860"/>
    </source>
</evidence>
<organism evidence="1 2">
    <name type="scientific">Rubinisphaera brasiliensis (strain ATCC 49424 / DSM 5305 / JCM 21570 / IAM 15109 / NBRC 103401 / IFAM 1448)</name>
    <name type="common">Planctomyces brasiliensis</name>
    <dbReference type="NCBI Taxonomy" id="756272"/>
    <lineage>
        <taxon>Bacteria</taxon>
        <taxon>Pseudomonadati</taxon>
        <taxon>Planctomycetota</taxon>
        <taxon>Planctomycetia</taxon>
        <taxon>Planctomycetales</taxon>
        <taxon>Planctomycetaceae</taxon>
        <taxon>Rubinisphaera</taxon>
    </lineage>
</organism>
<reference evidence="2" key="1">
    <citation type="submission" date="2011-02" db="EMBL/GenBank/DDBJ databases">
        <title>The complete genome of Planctomyces brasiliensis DSM 5305.</title>
        <authorList>
            <person name="Lucas S."/>
            <person name="Copeland A."/>
            <person name="Lapidus A."/>
            <person name="Bruce D."/>
            <person name="Goodwin L."/>
            <person name="Pitluck S."/>
            <person name="Kyrpides N."/>
            <person name="Mavromatis K."/>
            <person name="Pagani I."/>
            <person name="Ivanova N."/>
            <person name="Ovchinnikova G."/>
            <person name="Lu M."/>
            <person name="Detter J.C."/>
            <person name="Han C."/>
            <person name="Land M."/>
            <person name="Hauser L."/>
            <person name="Markowitz V."/>
            <person name="Cheng J.-F."/>
            <person name="Hugenholtz P."/>
            <person name="Woyke T."/>
            <person name="Wu D."/>
            <person name="Tindall B."/>
            <person name="Pomrenke H.G."/>
            <person name="Brambilla E."/>
            <person name="Klenk H.-P."/>
            <person name="Eisen J.A."/>
        </authorList>
    </citation>
    <scope>NUCLEOTIDE SEQUENCE [LARGE SCALE GENOMIC DNA]</scope>
    <source>
        <strain evidence="2">ATCC 49424 / DSM 5305 / JCM 21570 / NBRC 103401 / IFAM 1448</strain>
    </source>
</reference>
<dbReference type="Proteomes" id="UP000006860">
    <property type="component" value="Chromosome"/>
</dbReference>
<keyword evidence="2" id="KW-1185">Reference proteome</keyword>
<name>F0SI23_RUBBR</name>
<dbReference type="HOGENOM" id="CLU_3140290_0_0_0"/>
<proteinExistence type="predicted"/>